<name>A0A1M7EB53_9FLAO</name>
<dbReference type="Gene3D" id="1.10.1740.10">
    <property type="match status" value="1"/>
</dbReference>
<reference evidence="8" key="1">
    <citation type="submission" date="2016-11" db="EMBL/GenBank/DDBJ databases">
        <authorList>
            <person name="Varghese N."/>
            <person name="Submissions S."/>
        </authorList>
    </citation>
    <scope>NUCLEOTIDE SEQUENCE [LARGE SCALE GENOMIC DNA]</scope>
    <source>
        <strain evidence="8">DSM 3661</strain>
    </source>
</reference>
<protein>
    <submittedName>
        <fullName evidence="7">RNA polymerase sigma-70 factor, ECF subfamily</fullName>
    </submittedName>
</protein>
<evidence type="ECO:0000259" key="5">
    <source>
        <dbReference type="Pfam" id="PF04542"/>
    </source>
</evidence>
<dbReference type="InterPro" id="IPR013324">
    <property type="entry name" value="RNA_pol_sigma_r3/r4-like"/>
</dbReference>
<comment type="similarity">
    <text evidence="1">Belongs to the sigma-70 factor family. ECF subfamily.</text>
</comment>
<organism evidence="7 8">
    <name type="scientific">Flavobacterium xanthum</name>
    <dbReference type="NCBI Taxonomy" id="69322"/>
    <lineage>
        <taxon>Bacteria</taxon>
        <taxon>Pseudomonadati</taxon>
        <taxon>Bacteroidota</taxon>
        <taxon>Flavobacteriia</taxon>
        <taxon>Flavobacteriales</taxon>
        <taxon>Flavobacteriaceae</taxon>
        <taxon>Flavobacterium</taxon>
    </lineage>
</organism>
<evidence type="ECO:0000259" key="6">
    <source>
        <dbReference type="Pfam" id="PF08281"/>
    </source>
</evidence>
<dbReference type="InterPro" id="IPR007627">
    <property type="entry name" value="RNA_pol_sigma70_r2"/>
</dbReference>
<dbReference type="GO" id="GO:0006352">
    <property type="term" value="P:DNA-templated transcription initiation"/>
    <property type="evidence" value="ECO:0007669"/>
    <property type="project" value="InterPro"/>
</dbReference>
<evidence type="ECO:0000256" key="3">
    <source>
        <dbReference type="ARBA" id="ARBA00023082"/>
    </source>
</evidence>
<feature type="domain" description="RNA polymerase sigma-70 region 2" evidence="5">
    <location>
        <begin position="25"/>
        <end position="89"/>
    </location>
</feature>
<dbReference type="GO" id="GO:0016987">
    <property type="term" value="F:sigma factor activity"/>
    <property type="evidence" value="ECO:0007669"/>
    <property type="project" value="UniProtKB-KW"/>
</dbReference>
<evidence type="ECO:0000313" key="8">
    <source>
        <dbReference type="Proteomes" id="UP000184260"/>
    </source>
</evidence>
<dbReference type="InterPro" id="IPR014284">
    <property type="entry name" value="RNA_pol_sigma-70_dom"/>
</dbReference>
<dbReference type="InterPro" id="IPR013325">
    <property type="entry name" value="RNA_pol_sigma_r2"/>
</dbReference>
<keyword evidence="2" id="KW-0805">Transcription regulation</keyword>
<keyword evidence="4" id="KW-0804">Transcription</keyword>
<dbReference type="InterPro" id="IPR036388">
    <property type="entry name" value="WH-like_DNA-bd_sf"/>
</dbReference>
<dbReference type="Proteomes" id="UP000184260">
    <property type="component" value="Unassembled WGS sequence"/>
</dbReference>
<dbReference type="PANTHER" id="PTHR43133:SF46">
    <property type="entry name" value="RNA POLYMERASE SIGMA-70 FACTOR ECF SUBFAMILY"/>
    <property type="match status" value="1"/>
</dbReference>
<dbReference type="EMBL" id="FRBU01000016">
    <property type="protein sequence ID" value="SHL88866.1"/>
    <property type="molecule type" value="Genomic_DNA"/>
</dbReference>
<dbReference type="Gene3D" id="1.10.10.10">
    <property type="entry name" value="Winged helix-like DNA-binding domain superfamily/Winged helix DNA-binding domain"/>
    <property type="match status" value="1"/>
</dbReference>
<gene>
    <name evidence="7" type="ORF">SAMN05443669_101660</name>
</gene>
<sequence length="184" mass="21461">MTKIVGLDQLITDCKKNCPKAQEQLYQLFSKKLFGVCLKYSINYADAEDNLQDGFLIIYDKIKQFNFKGSFEGWAKRIIINNALQKFRDVRFMEIVDDTVADEEVEIDDENISIDYLMQIIQELPDQYRLVFNLYVLDGYSHKEVAEMLKITTGTTKSNLARARMILKEKIENYSRIKTKSATK</sequence>
<evidence type="ECO:0000256" key="2">
    <source>
        <dbReference type="ARBA" id="ARBA00023015"/>
    </source>
</evidence>
<dbReference type="SUPFAM" id="SSF88659">
    <property type="entry name" value="Sigma3 and sigma4 domains of RNA polymerase sigma factors"/>
    <property type="match status" value="1"/>
</dbReference>
<evidence type="ECO:0000256" key="1">
    <source>
        <dbReference type="ARBA" id="ARBA00010641"/>
    </source>
</evidence>
<evidence type="ECO:0000256" key="4">
    <source>
        <dbReference type="ARBA" id="ARBA00023163"/>
    </source>
</evidence>
<dbReference type="InterPro" id="IPR013249">
    <property type="entry name" value="RNA_pol_sigma70_r4_t2"/>
</dbReference>
<dbReference type="Pfam" id="PF04542">
    <property type="entry name" value="Sigma70_r2"/>
    <property type="match status" value="1"/>
</dbReference>
<dbReference type="AlphaFoldDB" id="A0A1M7EB53"/>
<dbReference type="NCBIfam" id="TIGR02937">
    <property type="entry name" value="sigma70-ECF"/>
    <property type="match status" value="1"/>
</dbReference>
<dbReference type="STRING" id="69322.SAMN05443669_101660"/>
<dbReference type="GO" id="GO:0003677">
    <property type="term" value="F:DNA binding"/>
    <property type="evidence" value="ECO:0007669"/>
    <property type="project" value="InterPro"/>
</dbReference>
<accession>A0A1M7EB53</accession>
<dbReference type="InterPro" id="IPR039425">
    <property type="entry name" value="RNA_pol_sigma-70-like"/>
</dbReference>
<proteinExistence type="inferred from homology"/>
<dbReference type="PANTHER" id="PTHR43133">
    <property type="entry name" value="RNA POLYMERASE ECF-TYPE SIGMA FACTO"/>
    <property type="match status" value="1"/>
</dbReference>
<evidence type="ECO:0000313" key="7">
    <source>
        <dbReference type="EMBL" id="SHL88866.1"/>
    </source>
</evidence>
<dbReference type="CDD" id="cd06171">
    <property type="entry name" value="Sigma70_r4"/>
    <property type="match status" value="1"/>
</dbReference>
<dbReference type="Pfam" id="PF08281">
    <property type="entry name" value="Sigma70_r4_2"/>
    <property type="match status" value="1"/>
</dbReference>
<keyword evidence="8" id="KW-1185">Reference proteome</keyword>
<dbReference type="SUPFAM" id="SSF88946">
    <property type="entry name" value="Sigma2 domain of RNA polymerase sigma factors"/>
    <property type="match status" value="1"/>
</dbReference>
<keyword evidence="3" id="KW-0731">Sigma factor</keyword>
<feature type="domain" description="RNA polymerase sigma factor 70 region 4 type 2" evidence="6">
    <location>
        <begin position="115"/>
        <end position="165"/>
    </location>
</feature>